<accession>A0A2I0AYT9</accession>
<reference evidence="2 3" key="1">
    <citation type="journal article" date="2017" name="Nature">
        <title>The Apostasia genome and the evolution of orchids.</title>
        <authorList>
            <person name="Zhang G.Q."/>
            <person name="Liu K.W."/>
            <person name="Li Z."/>
            <person name="Lohaus R."/>
            <person name="Hsiao Y.Y."/>
            <person name="Niu S.C."/>
            <person name="Wang J.Y."/>
            <person name="Lin Y.C."/>
            <person name="Xu Q."/>
            <person name="Chen L.J."/>
            <person name="Yoshida K."/>
            <person name="Fujiwara S."/>
            <person name="Wang Z.W."/>
            <person name="Zhang Y.Q."/>
            <person name="Mitsuda N."/>
            <person name="Wang M."/>
            <person name="Liu G.H."/>
            <person name="Pecoraro L."/>
            <person name="Huang H.X."/>
            <person name="Xiao X.J."/>
            <person name="Lin M."/>
            <person name="Wu X.Y."/>
            <person name="Wu W.L."/>
            <person name="Chen Y.Y."/>
            <person name="Chang S.B."/>
            <person name="Sakamoto S."/>
            <person name="Ohme-Takagi M."/>
            <person name="Yagi M."/>
            <person name="Zeng S.J."/>
            <person name="Shen C.Y."/>
            <person name="Yeh C.M."/>
            <person name="Luo Y.B."/>
            <person name="Tsai W.C."/>
            <person name="Van de Peer Y."/>
            <person name="Liu Z.J."/>
        </authorList>
    </citation>
    <scope>NUCLEOTIDE SEQUENCE [LARGE SCALE GENOMIC DNA]</scope>
    <source>
        <strain evidence="3">cv. Shenzhen</strain>
        <tissue evidence="2">Stem</tissue>
    </source>
</reference>
<dbReference type="EMBL" id="KZ451935">
    <property type="protein sequence ID" value="PKA60717.1"/>
    <property type="molecule type" value="Genomic_DNA"/>
</dbReference>
<gene>
    <name evidence="2" type="ORF">AXF42_Ash006351</name>
</gene>
<dbReference type="Proteomes" id="UP000236161">
    <property type="component" value="Unassembled WGS sequence"/>
</dbReference>
<proteinExistence type="predicted"/>
<evidence type="ECO:0000313" key="2">
    <source>
        <dbReference type="EMBL" id="PKA60717.1"/>
    </source>
</evidence>
<feature type="compositionally biased region" description="Basic and acidic residues" evidence="1">
    <location>
        <begin position="45"/>
        <end position="64"/>
    </location>
</feature>
<protein>
    <submittedName>
        <fullName evidence="2">Uncharacterized protein</fullName>
    </submittedName>
</protein>
<keyword evidence="3" id="KW-1185">Reference proteome</keyword>
<name>A0A2I0AYT9_9ASPA</name>
<feature type="region of interest" description="Disordered" evidence="1">
    <location>
        <begin position="45"/>
        <end position="66"/>
    </location>
</feature>
<evidence type="ECO:0000256" key="1">
    <source>
        <dbReference type="SAM" id="MobiDB-lite"/>
    </source>
</evidence>
<evidence type="ECO:0000313" key="3">
    <source>
        <dbReference type="Proteomes" id="UP000236161"/>
    </source>
</evidence>
<dbReference type="AlphaFoldDB" id="A0A2I0AYT9"/>
<organism evidence="2 3">
    <name type="scientific">Apostasia shenzhenica</name>
    <dbReference type="NCBI Taxonomy" id="1088818"/>
    <lineage>
        <taxon>Eukaryota</taxon>
        <taxon>Viridiplantae</taxon>
        <taxon>Streptophyta</taxon>
        <taxon>Embryophyta</taxon>
        <taxon>Tracheophyta</taxon>
        <taxon>Spermatophyta</taxon>
        <taxon>Magnoliopsida</taxon>
        <taxon>Liliopsida</taxon>
        <taxon>Asparagales</taxon>
        <taxon>Orchidaceae</taxon>
        <taxon>Apostasioideae</taxon>
        <taxon>Apostasia</taxon>
    </lineage>
</organism>
<sequence>MRVVNERCGLDIMITGIIGYVPEVGTLDLEIGTLTEVRFNVKGNKKPELKGDRERDRKKGKTENLKGGSFLFEGNVVWLEGSVPSLPPLQKQRGSEEMISDQASFPPITASITSMANHIAGWELACGCGFSFLSHQRGCSHRSVRQAFVCFFSS</sequence>